<evidence type="ECO:0008006" key="6">
    <source>
        <dbReference type="Google" id="ProtNLM"/>
    </source>
</evidence>
<dbReference type="Gene3D" id="2.60.40.10">
    <property type="entry name" value="Immunoglobulins"/>
    <property type="match status" value="1"/>
</dbReference>
<name>F4Q7M8_CACFS</name>
<dbReference type="Proteomes" id="UP000007797">
    <property type="component" value="Unassembled WGS sequence"/>
</dbReference>
<dbReference type="EMBL" id="GL883024">
    <property type="protein sequence ID" value="EGG16410.1"/>
    <property type="molecule type" value="Genomic_DNA"/>
</dbReference>
<protein>
    <recommendedName>
        <fullName evidence="6">EGF-like domain-containing protein</fullName>
    </recommendedName>
</protein>
<dbReference type="Gene3D" id="2.10.25.10">
    <property type="entry name" value="Laminin"/>
    <property type="match status" value="1"/>
</dbReference>
<feature type="chain" id="PRO_5003313837" description="EGF-like domain-containing protein" evidence="3">
    <location>
        <begin position="27"/>
        <end position="1035"/>
    </location>
</feature>
<feature type="transmembrane region" description="Helical" evidence="2">
    <location>
        <begin position="976"/>
        <end position="999"/>
    </location>
</feature>
<dbReference type="PANTHER" id="PTHR24032">
    <property type="entry name" value="EGF-LIKE DOMAIN-CONTAINING PROTEIN-RELATED-RELATED"/>
    <property type="match status" value="1"/>
</dbReference>
<dbReference type="InterPro" id="IPR036116">
    <property type="entry name" value="FN3_sf"/>
</dbReference>
<dbReference type="OMA" id="TISNCND"/>
<proteinExistence type="predicted"/>
<feature type="compositionally biased region" description="Basic and acidic residues" evidence="1">
    <location>
        <begin position="1026"/>
        <end position="1035"/>
    </location>
</feature>
<accession>F4Q7M8</accession>
<evidence type="ECO:0000256" key="3">
    <source>
        <dbReference type="SAM" id="SignalP"/>
    </source>
</evidence>
<dbReference type="InterPro" id="IPR053331">
    <property type="entry name" value="EGF-like_comC"/>
</dbReference>
<gene>
    <name evidence="4" type="ORF">DFA_09445</name>
</gene>
<organism evidence="4 5">
    <name type="scientific">Cavenderia fasciculata</name>
    <name type="common">Slime mold</name>
    <name type="synonym">Dictyostelium fasciculatum</name>
    <dbReference type="NCBI Taxonomy" id="261658"/>
    <lineage>
        <taxon>Eukaryota</taxon>
        <taxon>Amoebozoa</taxon>
        <taxon>Evosea</taxon>
        <taxon>Eumycetozoa</taxon>
        <taxon>Dictyostelia</taxon>
        <taxon>Acytosteliales</taxon>
        <taxon>Cavenderiaceae</taxon>
        <taxon>Cavenderia</taxon>
    </lineage>
</organism>
<dbReference type="AlphaFoldDB" id="F4Q7M8"/>
<dbReference type="KEGG" id="dfa:DFA_09445"/>
<dbReference type="Pfam" id="PF23106">
    <property type="entry name" value="EGF_Teneurin"/>
    <property type="match status" value="1"/>
</dbReference>
<dbReference type="InterPro" id="IPR013783">
    <property type="entry name" value="Ig-like_fold"/>
</dbReference>
<evidence type="ECO:0000313" key="4">
    <source>
        <dbReference type="EMBL" id="EGG16410.1"/>
    </source>
</evidence>
<dbReference type="RefSeq" id="XP_004354794.1">
    <property type="nucleotide sequence ID" value="XM_004354742.1"/>
</dbReference>
<feature type="region of interest" description="Disordered" evidence="1">
    <location>
        <begin position="1006"/>
        <end position="1035"/>
    </location>
</feature>
<evidence type="ECO:0000313" key="5">
    <source>
        <dbReference type="Proteomes" id="UP000007797"/>
    </source>
</evidence>
<keyword evidence="2" id="KW-1133">Transmembrane helix</keyword>
<keyword evidence="5" id="KW-1185">Reference proteome</keyword>
<evidence type="ECO:0000256" key="1">
    <source>
        <dbReference type="SAM" id="MobiDB-lite"/>
    </source>
</evidence>
<keyword evidence="2" id="KW-0472">Membrane</keyword>
<dbReference type="SUPFAM" id="SSF49265">
    <property type="entry name" value="Fibronectin type III"/>
    <property type="match status" value="1"/>
</dbReference>
<dbReference type="GeneID" id="14868216"/>
<feature type="signal peptide" evidence="3">
    <location>
        <begin position="1"/>
        <end position="26"/>
    </location>
</feature>
<feature type="compositionally biased region" description="Low complexity" evidence="1">
    <location>
        <begin position="945"/>
        <end position="965"/>
    </location>
</feature>
<keyword evidence="3" id="KW-0732">Signal</keyword>
<dbReference type="OrthoDB" id="410592at2759"/>
<keyword evidence="2" id="KW-0812">Transmembrane</keyword>
<evidence type="ECO:0000256" key="2">
    <source>
        <dbReference type="SAM" id="Phobius"/>
    </source>
</evidence>
<sequence>MNSKVTSLFVLVFLICLACQIFIVKAQTDLNSPSLDITRLLPTTIDVHYTVQGGDGTPVTTQVFLNQQLDTISNCNDTDCTFNSLNPEQSYNITILFTDATTFTNITQIINTPSYLNEPILNSKDVHTTWITLNLTLSGGDNSQEYLIDITSVGNVSPSMTFTCELNNTFEICTIDNLIDNTDQSLLVKITNGNQINSTTISFKTFQSIQLVNLTYEVLPNVKGVNFTYNLVGGLGDSIVTNGYGCNNTDCLISYSYLIQGTNATFTFIIENDNTILTFPVTLYIPWSANNLFTIATQLVTATSFGIRSNYDGNPQTKRYTIYVNNVLQTHCSNNVDLCQMTGLSAATAYFITGSVYDGQFNFTRPATSPVNVRTQVAINTPTLTQTITTKSIKIDYSILGGATQSALKRNYVQLNGVNVTGCTQATCTMNNLKDGTTYNVTVVFTSEGYVVLASRMMTTFKNITAPIINFSRGYGKLVVNWVTLYGVPGTSRYNVFANGTIVTGCSNLLASSCVVSNLQIGETLDFRVDVTNDDDLSNNTNSYFIIPEPTLSVITTTTTFDSIILNWTESISSIPLEQTTYTAMISFDSFTWFRKCLNTASLSCVFDNLPQNTTYSTRVDINSPGFSPNENYKSLTTLFSNETITCPKSNSQVQCNGKGTCVEGICQCDVGFTGHACEWKLNDSSKVAIKSSSNKPLLDFGNGEGYQFSMSRLVEVDANGATVATIDIATEIWELVTSNIAIITHPTNGSPVSQVRRVYILSKNSPNAALADNIAITFTQLVPIAGTLGDNYPYEFAGDDFAVTYGAVKFTIRVSKWAFTSFDNQLQIHSELTVAPACLTSPVSLTFDNNANRSFALVYSQFQSKGRSVYSRFINRAMSDALPRAVSHKMTQSSTSFNGSYTTKATIISTFGNFRSQLLYDPDFAASGLTTPLCASPTTGGGATTTTSSTTASGDTTSTTTSGGESNPSTEDESAWKITVGVVVGVVGLALVATAIFLTRQRYMMKSRQGQPKRKKQKNSNRFGIDLEKVGGNN</sequence>
<feature type="region of interest" description="Disordered" evidence="1">
    <location>
        <begin position="936"/>
        <end position="974"/>
    </location>
</feature>
<reference evidence="5" key="1">
    <citation type="journal article" date="2011" name="Genome Res.">
        <title>Phylogeny-wide analysis of social amoeba genomes highlights ancient origins for complex intercellular communication.</title>
        <authorList>
            <person name="Heidel A.J."/>
            <person name="Lawal H.M."/>
            <person name="Felder M."/>
            <person name="Schilde C."/>
            <person name="Helps N.R."/>
            <person name="Tunggal B."/>
            <person name="Rivero F."/>
            <person name="John U."/>
            <person name="Schleicher M."/>
            <person name="Eichinger L."/>
            <person name="Platzer M."/>
            <person name="Noegel A.A."/>
            <person name="Schaap P."/>
            <person name="Gloeckner G."/>
        </authorList>
    </citation>
    <scope>NUCLEOTIDE SEQUENCE [LARGE SCALE GENOMIC DNA]</scope>
    <source>
        <strain evidence="5">SH3</strain>
    </source>
</reference>